<dbReference type="AlphaFoldDB" id="A0A8B8EYQ2"/>
<keyword evidence="2" id="KW-0732">Signal</keyword>
<evidence type="ECO:0000256" key="2">
    <source>
        <dbReference type="SAM" id="SignalP"/>
    </source>
</evidence>
<keyword evidence="1" id="KW-1133">Transmembrane helix</keyword>
<reference evidence="4" key="1">
    <citation type="submission" date="2025-08" db="UniProtKB">
        <authorList>
            <consortium name="RefSeq"/>
        </authorList>
    </citation>
    <scope>IDENTIFICATION</scope>
    <source>
        <tissue evidence="4">Whole sample</tissue>
    </source>
</reference>
<protein>
    <submittedName>
        <fullName evidence="4">Uncharacterized protein LOC111137500</fullName>
    </submittedName>
</protein>
<accession>A0A8B8EYQ2</accession>
<name>A0A8B8EYQ2_CRAVI</name>
<sequence length="283" mass="32084">MERKHGLTMELCWVLFISVYFLISIHAKNLVVSGQRCESENKNGCCTNYALIEGSCKPCIGRFGDSCNGGPCPNGFFGFGCLSKCNCSTQQQCDNIIGCTNLTTYLEKENSETEDEGNDNIELLPIMSAALFLLILILTTIIVFKRRTIFMKKVSGLRSSRNINDTIENSSETGEDFSQMVRSSNNYNILSFNRRFRAISTATASNGEEFYDDMASVSIAERKNQDTYVKLSMHKNHTLPIFKDRGDMEVYNENRIETQNETSENKSYFTLESEFHVCSEEQF</sequence>
<dbReference type="Proteomes" id="UP000694844">
    <property type="component" value="Chromosome 5"/>
</dbReference>
<feature type="transmembrane region" description="Helical" evidence="1">
    <location>
        <begin position="123"/>
        <end position="144"/>
    </location>
</feature>
<gene>
    <name evidence="4" type="primary">LOC111137500</name>
</gene>
<proteinExistence type="predicted"/>
<evidence type="ECO:0000313" key="4">
    <source>
        <dbReference type="RefSeq" id="XP_022344678.1"/>
    </source>
</evidence>
<dbReference type="KEGG" id="cvn:111137500"/>
<dbReference type="RefSeq" id="XP_022344678.1">
    <property type="nucleotide sequence ID" value="XM_022488970.1"/>
</dbReference>
<organism evidence="3 4">
    <name type="scientific">Crassostrea virginica</name>
    <name type="common">Eastern oyster</name>
    <dbReference type="NCBI Taxonomy" id="6565"/>
    <lineage>
        <taxon>Eukaryota</taxon>
        <taxon>Metazoa</taxon>
        <taxon>Spiralia</taxon>
        <taxon>Lophotrochozoa</taxon>
        <taxon>Mollusca</taxon>
        <taxon>Bivalvia</taxon>
        <taxon>Autobranchia</taxon>
        <taxon>Pteriomorphia</taxon>
        <taxon>Ostreida</taxon>
        <taxon>Ostreoidea</taxon>
        <taxon>Ostreidae</taxon>
        <taxon>Crassostrea</taxon>
    </lineage>
</organism>
<feature type="chain" id="PRO_5033996695" evidence="2">
    <location>
        <begin position="28"/>
        <end position="283"/>
    </location>
</feature>
<keyword evidence="3" id="KW-1185">Reference proteome</keyword>
<evidence type="ECO:0000313" key="3">
    <source>
        <dbReference type="Proteomes" id="UP000694844"/>
    </source>
</evidence>
<keyword evidence="1" id="KW-0472">Membrane</keyword>
<keyword evidence="1" id="KW-0812">Transmembrane</keyword>
<feature type="signal peptide" evidence="2">
    <location>
        <begin position="1"/>
        <end position="27"/>
    </location>
</feature>
<evidence type="ECO:0000256" key="1">
    <source>
        <dbReference type="SAM" id="Phobius"/>
    </source>
</evidence>
<dbReference type="OrthoDB" id="6160251at2759"/>
<dbReference type="GeneID" id="111137500"/>